<reference evidence="2 3" key="1">
    <citation type="submission" date="2016-12" db="EMBL/GenBank/DDBJ databases">
        <title>The draft genome sequence of Actinophytocola xinjiangensis.</title>
        <authorList>
            <person name="Wang W."/>
            <person name="Yuan L."/>
        </authorList>
    </citation>
    <scope>NUCLEOTIDE SEQUENCE [LARGE SCALE GENOMIC DNA]</scope>
    <source>
        <strain evidence="2 3">CGMCC 4.4663</strain>
    </source>
</reference>
<dbReference type="GO" id="GO:0050532">
    <property type="term" value="F:2-phosphosulfolactate phosphatase activity"/>
    <property type="evidence" value="ECO:0007669"/>
    <property type="project" value="InterPro"/>
</dbReference>
<evidence type="ECO:0000313" key="3">
    <source>
        <dbReference type="Proteomes" id="UP000185696"/>
    </source>
</evidence>
<dbReference type="Proteomes" id="UP000185696">
    <property type="component" value="Unassembled WGS sequence"/>
</dbReference>
<dbReference type="OrthoDB" id="8588453at2"/>
<protein>
    <recommendedName>
        <fullName evidence="1">Probable 2-phosphosulfolactate phosphatase</fullName>
    </recommendedName>
</protein>
<gene>
    <name evidence="2" type="ORF">BLA60_22845</name>
</gene>
<dbReference type="InterPro" id="IPR036702">
    <property type="entry name" value="ComB-like_sf"/>
</dbReference>
<dbReference type="Pfam" id="PF04029">
    <property type="entry name" value="2-ph_phosp"/>
    <property type="match status" value="1"/>
</dbReference>
<dbReference type="InterPro" id="IPR005238">
    <property type="entry name" value="ComB-like"/>
</dbReference>
<proteinExistence type="predicted"/>
<dbReference type="GO" id="GO:0000287">
    <property type="term" value="F:magnesium ion binding"/>
    <property type="evidence" value="ECO:0007669"/>
    <property type="project" value="InterPro"/>
</dbReference>
<comment type="caution">
    <text evidence="2">The sequence shown here is derived from an EMBL/GenBank/DDBJ whole genome shotgun (WGS) entry which is preliminary data.</text>
</comment>
<name>A0A7Z0WKI7_9PSEU</name>
<dbReference type="EMBL" id="MSIF01000011">
    <property type="protein sequence ID" value="OLF08838.1"/>
    <property type="molecule type" value="Genomic_DNA"/>
</dbReference>
<dbReference type="RefSeq" id="WP_075134994.1">
    <property type="nucleotide sequence ID" value="NZ_MSIF01000011.1"/>
</dbReference>
<dbReference type="Gene3D" id="3.90.1560.10">
    <property type="entry name" value="ComB-like"/>
    <property type="match status" value="1"/>
</dbReference>
<dbReference type="SUPFAM" id="SSF142823">
    <property type="entry name" value="ComB-like"/>
    <property type="match status" value="1"/>
</dbReference>
<dbReference type="AlphaFoldDB" id="A0A7Z0WKI7"/>
<keyword evidence="3" id="KW-1185">Reference proteome</keyword>
<accession>A0A7Z0WKI7</accession>
<evidence type="ECO:0000256" key="1">
    <source>
        <dbReference type="ARBA" id="ARBA00021948"/>
    </source>
</evidence>
<evidence type="ECO:0000313" key="2">
    <source>
        <dbReference type="EMBL" id="OLF08838.1"/>
    </source>
</evidence>
<organism evidence="2 3">
    <name type="scientific">Actinophytocola xinjiangensis</name>
    <dbReference type="NCBI Taxonomy" id="485602"/>
    <lineage>
        <taxon>Bacteria</taxon>
        <taxon>Bacillati</taxon>
        <taxon>Actinomycetota</taxon>
        <taxon>Actinomycetes</taxon>
        <taxon>Pseudonocardiales</taxon>
        <taxon>Pseudonocardiaceae</taxon>
    </lineage>
</organism>
<sequence length="260" mass="26505">MTVYTQHGHDLRLDWGGDGVRALGEDCAVLVIIDVLVFTTSVDIVLGRGGRVLPLPWRDERGQRLAREAGATLVPSGLTGLDGARLSADRSAGWSLRPSSLVTVPEGTFLGIASPNGATLCAAAASTGATVLAGCLRNATAVGAAAHTLAAGRPVGVVAAGERWRDTEPPRLRPSLEDWLGAAAVAAAIPARTPSPEAELAALSYRSAGDRVAELVTGSVSGRELAEAGLPGDVSLAAAVDSSDVVPLLNGEGILERWPG</sequence>